<evidence type="ECO:0000313" key="9">
    <source>
        <dbReference type="EMBL" id="PIZ95406.1"/>
    </source>
</evidence>
<comment type="function">
    <text evidence="6">Required for chromosome condensation and partitioning.</text>
</comment>
<feature type="binding site" evidence="6">
    <location>
        <begin position="38"/>
        <end position="45"/>
    </location>
    <ligand>
        <name>ATP</name>
        <dbReference type="ChEBI" id="CHEBI:30616"/>
    </ligand>
</feature>
<evidence type="ECO:0000256" key="6">
    <source>
        <dbReference type="HAMAP-Rule" id="MF_01894"/>
    </source>
</evidence>
<dbReference type="InterPro" id="IPR036277">
    <property type="entry name" value="SMC_hinge_sf"/>
</dbReference>
<dbReference type="InterPro" id="IPR003395">
    <property type="entry name" value="RecF/RecN/SMC_N"/>
</dbReference>
<dbReference type="GO" id="GO:0016887">
    <property type="term" value="F:ATP hydrolysis activity"/>
    <property type="evidence" value="ECO:0007669"/>
    <property type="project" value="InterPro"/>
</dbReference>
<feature type="region of interest" description="Disordered" evidence="7">
    <location>
        <begin position="869"/>
        <end position="892"/>
    </location>
</feature>
<name>A0A2M7V9A4_9BACT</name>
<evidence type="ECO:0000256" key="4">
    <source>
        <dbReference type="ARBA" id="ARBA00023054"/>
    </source>
</evidence>
<comment type="subunit">
    <text evidence="6">Homodimer.</text>
</comment>
<dbReference type="GO" id="GO:0007059">
    <property type="term" value="P:chromosome segregation"/>
    <property type="evidence" value="ECO:0007669"/>
    <property type="project" value="UniProtKB-UniRule"/>
</dbReference>
<dbReference type="GO" id="GO:0007062">
    <property type="term" value="P:sister chromatid cohesion"/>
    <property type="evidence" value="ECO:0007669"/>
    <property type="project" value="InterPro"/>
</dbReference>
<dbReference type="InterPro" id="IPR024704">
    <property type="entry name" value="SMC"/>
</dbReference>
<feature type="coiled-coil region" evidence="6">
    <location>
        <begin position="584"/>
        <end position="744"/>
    </location>
</feature>
<reference evidence="10" key="1">
    <citation type="submission" date="2017-09" db="EMBL/GenBank/DDBJ databases">
        <title>Depth-based differentiation of microbial function through sediment-hosted aquifers and enrichment of novel symbionts in the deep terrestrial subsurface.</title>
        <authorList>
            <person name="Probst A.J."/>
            <person name="Ladd B."/>
            <person name="Jarett J.K."/>
            <person name="Geller-Mcgrath D.E."/>
            <person name="Sieber C.M.K."/>
            <person name="Emerson J.B."/>
            <person name="Anantharaman K."/>
            <person name="Thomas B.C."/>
            <person name="Malmstrom R."/>
            <person name="Stieglmeier M."/>
            <person name="Klingl A."/>
            <person name="Woyke T."/>
            <person name="Ryan C.M."/>
            <person name="Banfield J.F."/>
        </authorList>
    </citation>
    <scope>NUCLEOTIDE SEQUENCE [LARGE SCALE GENOMIC DNA]</scope>
</reference>
<feature type="compositionally biased region" description="Acidic residues" evidence="7">
    <location>
        <begin position="880"/>
        <end position="891"/>
    </location>
</feature>
<evidence type="ECO:0000256" key="2">
    <source>
        <dbReference type="ARBA" id="ARBA00022741"/>
    </source>
</evidence>
<dbReference type="Pfam" id="PF06470">
    <property type="entry name" value="SMC_hinge"/>
    <property type="match status" value="1"/>
</dbReference>
<comment type="caution">
    <text evidence="9">The sequence shown here is derived from an EMBL/GenBank/DDBJ whole genome shotgun (WGS) entry which is preliminary data.</text>
</comment>
<comment type="subcellular location">
    <subcellularLocation>
        <location evidence="6">Cytoplasm</location>
    </subcellularLocation>
</comment>
<accession>A0A2M7V9A4</accession>
<keyword evidence="5 6" id="KW-0238">DNA-binding</keyword>
<dbReference type="Gene3D" id="1.10.287.1490">
    <property type="match status" value="1"/>
</dbReference>
<proteinExistence type="inferred from homology"/>
<comment type="domain">
    <text evidence="6">Contains large globular domains required for ATP hydrolysis at each terminus and a third globular domain forming a flexible hinge near the middle of the molecule. These domains are separated by coiled-coil structures.</text>
</comment>
<dbReference type="Gene3D" id="3.40.50.300">
    <property type="entry name" value="P-loop containing nucleotide triphosphate hydrolases"/>
    <property type="match status" value="2"/>
</dbReference>
<dbReference type="SUPFAM" id="SSF52540">
    <property type="entry name" value="P-loop containing nucleoside triphosphate hydrolases"/>
    <property type="match status" value="1"/>
</dbReference>
<dbReference type="GO" id="GO:0005694">
    <property type="term" value="C:chromosome"/>
    <property type="evidence" value="ECO:0007669"/>
    <property type="project" value="InterPro"/>
</dbReference>
<dbReference type="SUPFAM" id="SSF75553">
    <property type="entry name" value="Smc hinge domain"/>
    <property type="match status" value="1"/>
</dbReference>
<dbReference type="GO" id="GO:0005524">
    <property type="term" value="F:ATP binding"/>
    <property type="evidence" value="ECO:0007669"/>
    <property type="project" value="UniProtKB-UniRule"/>
</dbReference>
<dbReference type="Proteomes" id="UP000228568">
    <property type="component" value="Unassembled WGS sequence"/>
</dbReference>
<dbReference type="Gene3D" id="3.30.70.1620">
    <property type="match status" value="1"/>
</dbReference>
<dbReference type="GO" id="GO:0003677">
    <property type="term" value="F:DNA binding"/>
    <property type="evidence" value="ECO:0007669"/>
    <property type="project" value="UniProtKB-UniRule"/>
</dbReference>
<evidence type="ECO:0000256" key="7">
    <source>
        <dbReference type="SAM" id="MobiDB-lite"/>
    </source>
</evidence>
<keyword evidence="3 6" id="KW-0067">ATP-binding</keyword>
<keyword evidence="2 6" id="KW-0547">Nucleotide-binding</keyword>
<evidence type="ECO:0000256" key="3">
    <source>
        <dbReference type="ARBA" id="ARBA00022840"/>
    </source>
</evidence>
<dbReference type="InterPro" id="IPR010935">
    <property type="entry name" value="SMC_hinge"/>
</dbReference>
<evidence type="ECO:0000256" key="5">
    <source>
        <dbReference type="ARBA" id="ARBA00023125"/>
    </source>
</evidence>
<dbReference type="GO" id="GO:0005737">
    <property type="term" value="C:cytoplasm"/>
    <property type="evidence" value="ECO:0007669"/>
    <property type="project" value="UniProtKB-SubCell"/>
</dbReference>
<dbReference type="Gene3D" id="1.20.1060.20">
    <property type="match status" value="1"/>
</dbReference>
<dbReference type="PANTHER" id="PTHR43977">
    <property type="entry name" value="STRUCTURAL MAINTENANCE OF CHROMOSOMES PROTEIN 3"/>
    <property type="match status" value="1"/>
</dbReference>
<feature type="coiled-coil region" evidence="6">
    <location>
        <begin position="247"/>
        <end position="315"/>
    </location>
</feature>
<evidence type="ECO:0000313" key="10">
    <source>
        <dbReference type="Proteomes" id="UP000228568"/>
    </source>
</evidence>
<dbReference type="Pfam" id="PF02463">
    <property type="entry name" value="SMC_N"/>
    <property type="match status" value="1"/>
</dbReference>
<dbReference type="InterPro" id="IPR027417">
    <property type="entry name" value="P-loop_NTPase"/>
</dbReference>
<dbReference type="GO" id="GO:0030261">
    <property type="term" value="P:chromosome condensation"/>
    <property type="evidence" value="ECO:0007669"/>
    <property type="project" value="InterPro"/>
</dbReference>
<evidence type="ECO:0000259" key="8">
    <source>
        <dbReference type="SMART" id="SM00968"/>
    </source>
</evidence>
<organism evidence="9 10">
    <name type="scientific">Candidatus Magasanikbacteria bacterium CG_4_10_14_0_2_um_filter_37_12</name>
    <dbReference type="NCBI Taxonomy" id="1974637"/>
    <lineage>
        <taxon>Bacteria</taxon>
        <taxon>Candidatus Magasanikiibacteriota</taxon>
    </lineage>
</organism>
<feature type="domain" description="SMC hinge" evidence="8">
    <location>
        <begin position="420"/>
        <end position="538"/>
    </location>
</feature>
<dbReference type="EMBL" id="PFPK01000012">
    <property type="protein sequence ID" value="PIZ95406.1"/>
    <property type="molecule type" value="Genomic_DNA"/>
</dbReference>
<sequence>MYLKSMEIQGFKSFAEKTLLSFLPPMDGRNSITAVVGPNGSGKSNISDGIRWVLGEQSMKQLRGKKGSDIIFSGSENKGQMSVASVTITLDNNNKQSLIEYDELVVTRKLYRTGDSEYLINGYKVRLFDLQILLAKAQFAHGSYSVIGQGVIDRMLLQSPQERKAFFDEASGIKEFQIKRHQAFLKLNRSKEHIEQADMILQEITPRLKTLTRQVKKLEQRQNVEMSLREFQEQYYITLWKHYVSDLSLVQKNYNEIENQCRELEVKLSGTQEDLAILARAESRQDAFLALQRSYQDLVQRKNKLEQERAVLSGRMQTEYSKAGKHNVNWLENKTTDLRSSSEHIKQNSSDLLLKKNQIEQTLTEEKKKKEVRDVEYTELKNHLVNLEQRFQEMKNDQTLWQFTGLTAVEAILSERHRFGRVHGAVAQLAEVEPKYSLALDVSAGSHLNSLVVDDDGIARDCIEYLRTERLGYASFLPLNKIKSRILPSDITQYLSYNGVYGLAIDLVKFDQKFANIFSYIFGSTLIIENINVGREIGIGRIRMVTLDGDILETSGSMKGGYRKKNKRGLSFADSSLYNSAVDADKTEKEMMEAKSQLLELERLIADKQKNIFDLTSQYEILSEKQNMLENQIRDAESERAALEQELALSTMSANDYSSIMKEVSAQKDSVDVGINKIKKDLLGIQKNIDEFNAKEEEKKQRVFALQNQMQDIQASLNMVVMEKNDLNIKIVKIETKEEDLEKEAYQELHSSIATLGDKIISKYTLTDLDELQIQIQKLKYQLSLIGGIDEEVFGEYEETKTRHEDLSVQLDDLNEAVDDLEQMIAELDEIMRKKRSKAFKEIRKEFKRYFAILFDGGSADLVEMYGEENDDQQSMGDEQASEDLEGEDDLTVEKKNKRKNSKEILQGIDIKACPPGKKIKHIQSLSGGERTMTSIALVCAILHINPAPFVVLDEVEAALDEANTLRLTKIIHELSVQSQFILITHNRATMHAADALYGVTMGSNGISKLVSVKLNN</sequence>
<keyword evidence="4 6" id="KW-0175">Coiled coil</keyword>
<dbReference type="InterPro" id="IPR011890">
    <property type="entry name" value="SMC_prok"/>
</dbReference>
<dbReference type="PIRSF" id="PIRSF005719">
    <property type="entry name" value="SMC"/>
    <property type="match status" value="1"/>
</dbReference>
<dbReference type="SMART" id="SM00968">
    <property type="entry name" value="SMC_hinge"/>
    <property type="match status" value="1"/>
</dbReference>
<comment type="similarity">
    <text evidence="6">Belongs to the SMC family.</text>
</comment>
<feature type="coiled-coil region" evidence="6">
    <location>
        <begin position="797"/>
        <end position="838"/>
    </location>
</feature>
<protein>
    <recommendedName>
        <fullName evidence="6">Chromosome partition protein Smc</fullName>
    </recommendedName>
</protein>
<keyword evidence="1 6" id="KW-0963">Cytoplasm</keyword>
<gene>
    <name evidence="6" type="primary">smc</name>
    <name evidence="9" type="ORF">COX81_00875</name>
</gene>
<dbReference type="AlphaFoldDB" id="A0A2M7V9A4"/>
<dbReference type="HAMAP" id="MF_01894">
    <property type="entry name" value="Smc_prok"/>
    <property type="match status" value="1"/>
</dbReference>
<evidence type="ECO:0000256" key="1">
    <source>
        <dbReference type="ARBA" id="ARBA00022490"/>
    </source>
</evidence>
<dbReference type="GO" id="GO:0006260">
    <property type="term" value="P:DNA replication"/>
    <property type="evidence" value="ECO:0007669"/>
    <property type="project" value="UniProtKB-UniRule"/>
</dbReference>